<dbReference type="FunFam" id="2.20.100.10:FF:000007">
    <property type="entry name" value="Thrombospondin 1"/>
    <property type="match status" value="1"/>
</dbReference>
<dbReference type="FunFam" id="3.40.50.410:FF:000004">
    <property type="entry name" value="collagen alpha-6(VI) chain"/>
    <property type="match status" value="4"/>
</dbReference>
<feature type="domain" description="VWFA" evidence="11">
    <location>
        <begin position="726"/>
        <end position="901"/>
    </location>
</feature>
<dbReference type="Gene3D" id="3.40.50.410">
    <property type="entry name" value="von Willebrand factor, type A domain"/>
    <property type="match status" value="4"/>
</dbReference>
<dbReference type="SUPFAM" id="SSF53300">
    <property type="entry name" value="vWA-like"/>
    <property type="match status" value="4"/>
</dbReference>
<dbReference type="Pfam" id="PF00090">
    <property type="entry name" value="TSP_1"/>
    <property type="match status" value="1"/>
</dbReference>
<comment type="subcellular location">
    <subcellularLocation>
        <location evidence="1">Secreted</location>
    </subcellularLocation>
</comment>
<dbReference type="Pfam" id="PF01549">
    <property type="entry name" value="ShK"/>
    <property type="match status" value="3"/>
</dbReference>
<keyword evidence="5 7" id="KW-1015">Disulfide bond</keyword>
<dbReference type="SUPFAM" id="SSF82895">
    <property type="entry name" value="TSP-1 type 1 repeat"/>
    <property type="match status" value="1"/>
</dbReference>
<evidence type="ECO:0000313" key="13">
    <source>
        <dbReference type="EMBL" id="KAK3727338.1"/>
    </source>
</evidence>
<gene>
    <name evidence="13" type="ORF">RRG08_017532</name>
</gene>
<feature type="domain" description="VWFA" evidence="11">
    <location>
        <begin position="524"/>
        <end position="699"/>
    </location>
</feature>
<comment type="caution">
    <text evidence="13">The sequence shown here is derived from an EMBL/GenBank/DDBJ whole genome shotgun (WGS) entry which is preliminary data.</text>
</comment>
<evidence type="ECO:0000259" key="10">
    <source>
        <dbReference type="PROSITE" id="PS50184"/>
    </source>
</evidence>
<dbReference type="Gene3D" id="2.20.100.10">
    <property type="entry name" value="Thrombospondin type-1 (TSP1) repeat"/>
    <property type="match status" value="1"/>
</dbReference>
<evidence type="ECO:0000256" key="8">
    <source>
        <dbReference type="SAM" id="MobiDB-lite"/>
    </source>
</evidence>
<feature type="region of interest" description="Disordered" evidence="8">
    <location>
        <begin position="288"/>
        <end position="307"/>
    </location>
</feature>
<dbReference type="PROSITE" id="PS50234">
    <property type="entry name" value="VWFA"/>
    <property type="match status" value="4"/>
</dbReference>
<dbReference type="Proteomes" id="UP001283361">
    <property type="component" value="Unassembled WGS sequence"/>
</dbReference>
<feature type="disulfide bond" evidence="7">
    <location>
        <begin position="975"/>
        <end position="1009"/>
    </location>
</feature>
<evidence type="ECO:0000256" key="7">
    <source>
        <dbReference type="PROSITE-ProRule" id="PRU01005"/>
    </source>
</evidence>
<feature type="domain" description="ShKT" evidence="12">
    <location>
        <begin position="975"/>
        <end position="1009"/>
    </location>
</feature>
<feature type="domain" description="VWFC" evidence="10">
    <location>
        <begin position="1400"/>
        <end position="1466"/>
    </location>
</feature>
<keyword evidence="3 9" id="KW-0732">Signal</keyword>
<sequence>MIRLLFPLTGLCVASELGQTVSMSPSALLLVLAALVGECLVQSAPTTPATTCGTNPADIHFLLDSSGSVQVANFQTQLDFVKRFSNSLDISPSAVQIGVTTFSTTPQNEFWMNTHQNKAALIKALDNIQYPGGNTHTELGLKFIRNNAFTKAHGDRDRVANILIVITDGQSTEPALTKVEAEEIHKENINIFAIGVGSGVDRKELELIASNPNNVFTVSNFQALDNIQANLQKTACAVDGQWSKWGFYSPCSKTCGGGTQYRERTCTDPAPANGGQACQGRARQSRDCNQDPCTTLPPPTTKPTQAPKIVTTPAAGCGLQPVDVLFIVDASGSVTAPNFNKTLTFIENMVNGLVIGPNETQIGMETFDTKPYLQFHLNKFSTNQQILNRVRNTQYTAGGTNTDTALKYATDTSFTPANGMRPNAAQIAIVITDGQSQNAGATAAETKRLRDKGITVFSIGVGGGAKQAELNAIATDPDNTHVFVVTDFDSLNQIKGSLQQRACDVKPTLAAATPTQKLCGGQADIVFLLDKSGSVGQGNFDKMLTFVRNVARDFNIGPNDVQIGVDTFSTGFDHEFRLKSHGDKASLQQAVSSISYTGGGTNTGDAIKFMRQQSFTTNSGHRPNVPKIAIVVTDGQSNNKALTSSEAQKARDAGITMLAIGIGSGVDDGELNSIATDPDSQNVYKASTFDALTGLQGYIAAKACDNAAPQPSANPAPGQTCGSKADIVFLIDSSGSVGANNFKLLLNFINTLVKDLDIGQSKIRVGVEKFSSRPFNEFNLNRFNNKTALMNAVSNIQYQKGGTNTGDAIKYMDNTMFKASNGDRPGVPNIAVIVTDGKSNRAGETKRAAEAARNHGINIFSVGVGNGIDKAELNEMATDPDNTHVLTVTDFTKLNAIKSAFQAQTCQAIPPTLPPYVPTQAPAPTPGPDPCQDQIPNCAAYGQSACTGFQAWATTNCAKTCGICTPATPTVAPPCVDKLPDCPNYDASSCSGSYKPWAMENCRKYCGYCSPGTQTGGYFNKCFYKGTQYDQGAKWDDGCAYECECTDASTGQYQCYNKCPTYYNLPNKCTLVQQQGKCCLEPVCNFDGTYTTKTGQNVSDLNENRVCVYNGRKYYQSQVWSVGCEFECICDDAGDGLYACQSKCATYGSLPSNCKLVKPPGECCEKPDCEFQTQIGTFTGRGGSSGPGVNGMNTTPPPCVDKKSDCDTYQADLCTSQTYRPFALDNCRKYCNLCNQVGVPSPTDVCIYKGQAYKQGEAWYDGCDKVCVCDNAAFGFVRCDDRCPDYLNLPQGCTLVTVPGQCCKSLNCNTPGTFTGSQTTPNTMGAVPNPYPVPQPNQYPTLPPGQTYAPGQNPNPTPVAYPTPGAGGTYAPGMNPSPTLAPGSVPSPSGGKVVVPPKLNGCVYKGVLYQQGQRWADGCDSSCMCENGNTGKYRCTPKCPTFQNLDSRCTLKEDPNDPCCKYPECPTLPNGQVINVVPTYGQGFTEFSPAQAPAQPTTGGTTGGLPVNVLPSVTNAPVTGSSRGCLYNGVFHSEGSKWQDGCQYNCECVDGSTGYYRCTDMYVEL</sequence>
<keyword evidence="4" id="KW-0677">Repeat</keyword>
<evidence type="ECO:0000313" key="14">
    <source>
        <dbReference type="Proteomes" id="UP001283361"/>
    </source>
</evidence>
<evidence type="ECO:0000256" key="1">
    <source>
        <dbReference type="ARBA" id="ARBA00004613"/>
    </source>
</evidence>
<evidence type="ECO:0000256" key="2">
    <source>
        <dbReference type="ARBA" id="ARBA00022525"/>
    </source>
</evidence>
<feature type="domain" description="VWFA" evidence="11">
    <location>
        <begin position="58"/>
        <end position="231"/>
    </location>
</feature>
<dbReference type="EMBL" id="JAWDGP010007245">
    <property type="protein sequence ID" value="KAK3727338.1"/>
    <property type="molecule type" value="Genomic_DNA"/>
</dbReference>
<comment type="caution">
    <text evidence="7">Lacks conserved residue(s) required for the propagation of feature annotation.</text>
</comment>
<dbReference type="SMART" id="SM00214">
    <property type="entry name" value="VWC"/>
    <property type="match status" value="4"/>
</dbReference>
<feature type="chain" id="PRO_5041897858" evidence="9">
    <location>
        <begin position="44"/>
        <end position="1565"/>
    </location>
</feature>
<dbReference type="PRINTS" id="PR00453">
    <property type="entry name" value="VWFADOMAIN"/>
</dbReference>
<keyword evidence="14" id="KW-1185">Reference proteome</keyword>
<dbReference type="PANTHER" id="PTHR24020:SF20">
    <property type="entry name" value="PH DOMAIN-CONTAINING PROTEIN"/>
    <property type="match status" value="1"/>
</dbReference>
<evidence type="ECO:0000259" key="12">
    <source>
        <dbReference type="PROSITE" id="PS51670"/>
    </source>
</evidence>
<proteinExistence type="predicted"/>
<organism evidence="13 14">
    <name type="scientific">Elysia crispata</name>
    <name type="common">lettuce slug</name>
    <dbReference type="NCBI Taxonomy" id="231223"/>
    <lineage>
        <taxon>Eukaryota</taxon>
        <taxon>Metazoa</taxon>
        <taxon>Spiralia</taxon>
        <taxon>Lophotrochozoa</taxon>
        <taxon>Mollusca</taxon>
        <taxon>Gastropoda</taxon>
        <taxon>Heterobranchia</taxon>
        <taxon>Euthyneura</taxon>
        <taxon>Panpulmonata</taxon>
        <taxon>Sacoglossa</taxon>
        <taxon>Placobranchoidea</taxon>
        <taxon>Plakobranchidae</taxon>
        <taxon>Elysia</taxon>
    </lineage>
</organism>
<evidence type="ECO:0000259" key="11">
    <source>
        <dbReference type="PROSITE" id="PS50234"/>
    </source>
</evidence>
<dbReference type="InterPro" id="IPR036465">
    <property type="entry name" value="vWFA_dom_sf"/>
</dbReference>
<dbReference type="InterPro" id="IPR003582">
    <property type="entry name" value="ShKT_dom"/>
</dbReference>
<dbReference type="Pfam" id="PF00092">
    <property type="entry name" value="VWA"/>
    <property type="match status" value="4"/>
</dbReference>
<dbReference type="InterPro" id="IPR001007">
    <property type="entry name" value="VWF_dom"/>
</dbReference>
<dbReference type="InterPro" id="IPR036383">
    <property type="entry name" value="TSP1_rpt_sf"/>
</dbReference>
<dbReference type="SMART" id="SM00209">
    <property type="entry name" value="TSP1"/>
    <property type="match status" value="1"/>
</dbReference>
<feature type="domain" description="VWFA" evidence="11">
    <location>
        <begin position="323"/>
        <end position="498"/>
    </location>
</feature>
<feature type="domain" description="VWFC" evidence="10">
    <location>
        <begin position="1244"/>
        <end position="1309"/>
    </location>
</feature>
<evidence type="ECO:0000256" key="9">
    <source>
        <dbReference type="SAM" id="SignalP"/>
    </source>
</evidence>
<dbReference type="InterPro" id="IPR002035">
    <property type="entry name" value="VWF_A"/>
</dbReference>
<dbReference type="Gene3D" id="1.10.10.1940">
    <property type="match status" value="1"/>
</dbReference>
<dbReference type="InterPro" id="IPR050525">
    <property type="entry name" value="ECM_Assembly_Org"/>
</dbReference>
<name>A0AAE0XZF5_9GAST</name>
<keyword evidence="6" id="KW-0325">Glycoprotein</keyword>
<feature type="domain" description="ShKT" evidence="12">
    <location>
        <begin position="931"/>
        <end position="964"/>
    </location>
</feature>
<dbReference type="InterPro" id="IPR000884">
    <property type="entry name" value="TSP1_rpt"/>
</dbReference>
<feature type="signal peptide" evidence="9">
    <location>
        <begin position="1"/>
        <end position="43"/>
    </location>
</feature>
<dbReference type="CDD" id="cd01472">
    <property type="entry name" value="vWA_collagen"/>
    <property type="match status" value="3"/>
</dbReference>
<evidence type="ECO:0000256" key="3">
    <source>
        <dbReference type="ARBA" id="ARBA00022729"/>
    </source>
</evidence>
<reference evidence="13" key="1">
    <citation type="journal article" date="2023" name="G3 (Bethesda)">
        <title>A reference genome for the long-term kleptoplast-retaining sea slug Elysia crispata morphotype clarki.</title>
        <authorList>
            <person name="Eastman K.E."/>
            <person name="Pendleton A.L."/>
            <person name="Shaikh M.A."/>
            <person name="Suttiyut T."/>
            <person name="Ogas R."/>
            <person name="Tomko P."/>
            <person name="Gavelis G."/>
            <person name="Widhalm J.R."/>
            <person name="Wisecaver J.H."/>
        </authorList>
    </citation>
    <scope>NUCLEOTIDE SEQUENCE</scope>
    <source>
        <strain evidence="13">ECLA1</strain>
    </source>
</reference>
<evidence type="ECO:0000256" key="5">
    <source>
        <dbReference type="ARBA" id="ARBA00023157"/>
    </source>
</evidence>
<dbReference type="SMART" id="SM00327">
    <property type="entry name" value="VWA"/>
    <property type="match status" value="4"/>
</dbReference>
<dbReference type="GO" id="GO:0005576">
    <property type="term" value="C:extracellular region"/>
    <property type="evidence" value="ECO:0007669"/>
    <property type="project" value="UniProtKB-SubCell"/>
</dbReference>
<protein>
    <submittedName>
        <fullName evidence="13">Uncharacterized protein</fullName>
    </submittedName>
</protein>
<dbReference type="PANTHER" id="PTHR24020">
    <property type="entry name" value="COLLAGEN ALPHA"/>
    <property type="match status" value="1"/>
</dbReference>
<dbReference type="PROSITE" id="PS50184">
    <property type="entry name" value="VWFC_2"/>
    <property type="match status" value="4"/>
</dbReference>
<dbReference type="SMART" id="SM00254">
    <property type="entry name" value="ShKT"/>
    <property type="match status" value="3"/>
</dbReference>
<keyword evidence="2" id="KW-0964">Secreted</keyword>
<accession>A0AAE0XZF5</accession>
<feature type="domain" description="VWFC" evidence="10">
    <location>
        <begin position="1020"/>
        <end position="1085"/>
    </location>
</feature>
<evidence type="ECO:0000256" key="6">
    <source>
        <dbReference type="ARBA" id="ARBA00023180"/>
    </source>
</evidence>
<dbReference type="PROSITE" id="PS51670">
    <property type="entry name" value="SHKT"/>
    <property type="match status" value="2"/>
</dbReference>
<dbReference type="PROSITE" id="PS50092">
    <property type="entry name" value="TSP1"/>
    <property type="match status" value="1"/>
</dbReference>
<feature type="domain" description="VWFC" evidence="10">
    <location>
        <begin position="1105"/>
        <end position="1170"/>
    </location>
</feature>
<evidence type="ECO:0000256" key="4">
    <source>
        <dbReference type="ARBA" id="ARBA00022737"/>
    </source>
</evidence>
<dbReference type="SUPFAM" id="SSF57603">
    <property type="entry name" value="FnI-like domain"/>
    <property type="match status" value="2"/>
</dbReference>